<name>A0A4U1C0A8_9SPHI</name>
<dbReference type="SUPFAM" id="SSF53474">
    <property type="entry name" value="alpha/beta-Hydrolases"/>
    <property type="match status" value="1"/>
</dbReference>
<dbReference type="Proteomes" id="UP000308181">
    <property type="component" value="Unassembled WGS sequence"/>
</dbReference>
<dbReference type="RefSeq" id="WP_136825800.1">
    <property type="nucleotide sequence ID" value="NZ_SWBP01000002.1"/>
</dbReference>
<dbReference type="Gene3D" id="3.40.50.1820">
    <property type="entry name" value="alpha/beta hydrolase"/>
    <property type="match status" value="1"/>
</dbReference>
<evidence type="ECO:0000313" key="2">
    <source>
        <dbReference type="Proteomes" id="UP000308181"/>
    </source>
</evidence>
<organism evidence="1 2">
    <name type="scientific">Pedobacter cryophilus</name>
    <dbReference type="NCBI Taxonomy" id="2571271"/>
    <lineage>
        <taxon>Bacteria</taxon>
        <taxon>Pseudomonadati</taxon>
        <taxon>Bacteroidota</taxon>
        <taxon>Sphingobacteriia</taxon>
        <taxon>Sphingobacteriales</taxon>
        <taxon>Sphingobacteriaceae</taxon>
        <taxon>Pedobacter</taxon>
    </lineage>
</organism>
<proteinExistence type="predicted"/>
<dbReference type="OrthoDB" id="975949at2"/>
<sequence length="136" mass="15821">MGSKNKIVNHLFWRLVYSPKTVKFLLNNLYRYKYIDKSLHAILEKEFVSTDTRLTCYNTITYFAALSLNPQNLAQNINHNQIKTHFYFGKKDGLFPPGIGERFISKLGNANLYIIDDGHDLVNLNLNELMKSHLQN</sequence>
<evidence type="ECO:0008006" key="3">
    <source>
        <dbReference type="Google" id="ProtNLM"/>
    </source>
</evidence>
<evidence type="ECO:0000313" key="1">
    <source>
        <dbReference type="EMBL" id="TKB98988.1"/>
    </source>
</evidence>
<protein>
    <recommendedName>
        <fullName evidence="3">Alpha/beta hydrolase</fullName>
    </recommendedName>
</protein>
<gene>
    <name evidence="1" type="ORF">FA046_07700</name>
</gene>
<comment type="caution">
    <text evidence="1">The sequence shown here is derived from an EMBL/GenBank/DDBJ whole genome shotgun (WGS) entry which is preliminary data.</text>
</comment>
<dbReference type="InterPro" id="IPR029058">
    <property type="entry name" value="AB_hydrolase_fold"/>
</dbReference>
<dbReference type="AlphaFoldDB" id="A0A4U1C0A8"/>
<dbReference type="EMBL" id="SWBP01000002">
    <property type="protein sequence ID" value="TKB98988.1"/>
    <property type="molecule type" value="Genomic_DNA"/>
</dbReference>
<reference evidence="1 2" key="1">
    <citation type="submission" date="2019-04" db="EMBL/GenBank/DDBJ databases">
        <title>Pedobacter sp. AR-3-17 sp. nov., isolated from Arctic soil.</title>
        <authorList>
            <person name="Dahal R.H."/>
            <person name="Kim D.-U."/>
        </authorList>
    </citation>
    <scope>NUCLEOTIDE SEQUENCE [LARGE SCALE GENOMIC DNA]</scope>
    <source>
        <strain evidence="1 2">AR-3-17</strain>
    </source>
</reference>
<accession>A0A4U1C0A8</accession>
<keyword evidence="2" id="KW-1185">Reference proteome</keyword>